<feature type="domain" description="Expansin-like EG45" evidence="3">
    <location>
        <begin position="44"/>
        <end position="151"/>
    </location>
</feature>
<reference evidence="5" key="1">
    <citation type="journal article" date="2008" name="BMC Genomics">
        <title>A conifer genomics resource of 200,000 spruce (Picea spp.) ESTs and 6,464 high-quality, sequence-finished full-length cDNAs for Sitka spruce (Picea sitchensis).</title>
        <authorList>
            <person name="Ralph S.G."/>
            <person name="Chun H.J."/>
            <person name="Kolosova N."/>
            <person name="Cooper D."/>
            <person name="Oddy C."/>
            <person name="Ritland C.E."/>
            <person name="Kirkpatrick R."/>
            <person name="Moore R."/>
            <person name="Barber S."/>
            <person name="Holt R.A."/>
            <person name="Jones S.J."/>
            <person name="Marra M.A."/>
            <person name="Douglas C.J."/>
            <person name="Ritland K."/>
            <person name="Bohlmann J."/>
        </authorList>
    </citation>
    <scope>NUCLEOTIDE SEQUENCE</scope>
    <source>
        <tissue evidence="5">Bark</tissue>
        <tissue evidence="6">Green portion of the leader tissue</tissue>
    </source>
</reference>
<dbReference type="Gene3D" id="2.40.40.10">
    <property type="entry name" value="RlpA-like domain"/>
    <property type="match status" value="1"/>
</dbReference>
<dbReference type="SUPFAM" id="SSF49590">
    <property type="entry name" value="PHL pollen allergen"/>
    <property type="match status" value="1"/>
</dbReference>
<dbReference type="Gene3D" id="2.60.40.760">
    <property type="entry name" value="Expansin, cellulose-binding-like domain"/>
    <property type="match status" value="1"/>
</dbReference>
<sequence length="274" mass="30009">MKILHKIQQLRFAIWMLFMVSAALSCDRCLHKSKVASDARANINGACGYGTSATSLTTRGGLVTASASAKIYREGVGCGACYQIRCTDPGVCSKSGVKVLVTDFTKNTQTDFVLSARSFSRLAVPSKAAQFLKMGTVDVDYKRIPCEYGGQNMTVKVDKSSKYPDYLAVQFLYQGGQTDITAVEVDQVGSSGWQYMTRNQGAIWGMQNPPRGYLSFRLLVTGGYDGSWVWPRRNLLPSIWTPGSVYESGIQITEIAQEGCSPCETGNWTDTYVN</sequence>
<proteinExistence type="evidence at transcript level"/>
<evidence type="ECO:0000313" key="6">
    <source>
        <dbReference type="EMBL" id="ABK23438.1"/>
    </source>
</evidence>
<dbReference type="SUPFAM" id="SSF50685">
    <property type="entry name" value="Barwin-like endoglucanases"/>
    <property type="match status" value="1"/>
</dbReference>
<dbReference type="InterPro" id="IPR007118">
    <property type="entry name" value="Expan_Lol_pI"/>
</dbReference>
<dbReference type="Pfam" id="PF03330">
    <property type="entry name" value="DPBB_1"/>
    <property type="match status" value="1"/>
</dbReference>
<dbReference type="OMA" id="IRCADTA"/>
<dbReference type="PRINTS" id="PR01225">
    <property type="entry name" value="EXPANSNFAMLY"/>
</dbReference>
<accession>A9NMA2</accession>
<dbReference type="PROSITE" id="PS51257">
    <property type="entry name" value="PROKAR_LIPOPROTEIN"/>
    <property type="match status" value="1"/>
</dbReference>
<feature type="signal peptide" evidence="2">
    <location>
        <begin position="1"/>
        <end position="25"/>
    </location>
</feature>
<protein>
    <recommendedName>
        <fullName evidence="7">Expansin-like EG45 domain-containing protein</fullName>
    </recommendedName>
</protein>
<dbReference type="Pfam" id="PF01357">
    <property type="entry name" value="Expansin_C"/>
    <property type="match status" value="1"/>
</dbReference>
<dbReference type="InterPro" id="IPR036908">
    <property type="entry name" value="RlpA-like_sf"/>
</dbReference>
<name>A9NMA2_PICSI</name>
<evidence type="ECO:0000259" key="3">
    <source>
        <dbReference type="PROSITE" id="PS50842"/>
    </source>
</evidence>
<dbReference type="GO" id="GO:0005576">
    <property type="term" value="C:extracellular region"/>
    <property type="evidence" value="ECO:0007669"/>
    <property type="project" value="InterPro"/>
</dbReference>
<evidence type="ECO:0008006" key="7">
    <source>
        <dbReference type="Google" id="ProtNLM"/>
    </source>
</evidence>
<dbReference type="EMBL" id="EF082402">
    <property type="protein sequence ID" value="ABK21763.1"/>
    <property type="molecule type" value="mRNA"/>
</dbReference>
<comment type="similarity">
    <text evidence="1">Belongs to the expansin family.</text>
</comment>
<feature type="chain" id="PRO_5010821321" description="Expansin-like EG45 domain-containing protein" evidence="2">
    <location>
        <begin position="26"/>
        <end position="274"/>
    </location>
</feature>
<evidence type="ECO:0000256" key="2">
    <source>
        <dbReference type="SAM" id="SignalP"/>
    </source>
</evidence>
<evidence type="ECO:0000256" key="1">
    <source>
        <dbReference type="RuleBase" id="RU003460"/>
    </source>
</evidence>
<dbReference type="InterPro" id="IPR036749">
    <property type="entry name" value="Expansin_CBD_sf"/>
</dbReference>
<dbReference type="PROSITE" id="PS50843">
    <property type="entry name" value="EXPANSIN_CBD"/>
    <property type="match status" value="1"/>
</dbReference>
<dbReference type="InterPro" id="IPR007117">
    <property type="entry name" value="Expansin_CBD"/>
</dbReference>
<evidence type="ECO:0000313" key="5">
    <source>
        <dbReference type="EMBL" id="ABK21763.1"/>
    </source>
</evidence>
<organism evidence="5">
    <name type="scientific">Picea sitchensis</name>
    <name type="common">Sitka spruce</name>
    <name type="synonym">Pinus sitchensis</name>
    <dbReference type="NCBI Taxonomy" id="3332"/>
    <lineage>
        <taxon>Eukaryota</taxon>
        <taxon>Viridiplantae</taxon>
        <taxon>Streptophyta</taxon>
        <taxon>Embryophyta</taxon>
        <taxon>Tracheophyta</taxon>
        <taxon>Spermatophyta</taxon>
        <taxon>Pinopsida</taxon>
        <taxon>Pinidae</taxon>
        <taxon>Conifers I</taxon>
        <taxon>Pinales</taxon>
        <taxon>Pinaceae</taxon>
        <taxon>Picea</taxon>
    </lineage>
</organism>
<dbReference type="InterPro" id="IPR009009">
    <property type="entry name" value="RlpA-like_DPBB"/>
</dbReference>
<keyword evidence="2" id="KW-0732">Signal</keyword>
<dbReference type="InterPro" id="IPR007112">
    <property type="entry name" value="Expansin/allergen_DPBB_dom"/>
</dbReference>
<dbReference type="EMBL" id="EF084108">
    <property type="protein sequence ID" value="ABK23438.1"/>
    <property type="molecule type" value="mRNA"/>
</dbReference>
<evidence type="ECO:0000259" key="4">
    <source>
        <dbReference type="PROSITE" id="PS50843"/>
    </source>
</evidence>
<dbReference type="PROSITE" id="PS50842">
    <property type="entry name" value="EXPANSIN_EG45"/>
    <property type="match status" value="1"/>
</dbReference>
<dbReference type="AlphaFoldDB" id="A9NMA2"/>
<dbReference type="PANTHER" id="PTHR31692">
    <property type="entry name" value="EXPANSIN-B3"/>
    <property type="match status" value="1"/>
</dbReference>
<dbReference type="PANTHER" id="PTHR31692:SF4">
    <property type="entry name" value="EXPANSIN-LIKE A1-RELATED"/>
    <property type="match status" value="1"/>
</dbReference>
<feature type="domain" description="Expansin-like CBD" evidence="4">
    <location>
        <begin position="165"/>
        <end position="248"/>
    </location>
</feature>
<dbReference type="CDD" id="cd22276">
    <property type="entry name" value="DPBB_EXLA_N"/>
    <property type="match status" value="1"/>
</dbReference>